<dbReference type="NCBIfam" id="TIGR00229">
    <property type="entry name" value="sensory_box"/>
    <property type="match status" value="1"/>
</dbReference>
<evidence type="ECO:0000256" key="7">
    <source>
        <dbReference type="ARBA" id="ARBA00022989"/>
    </source>
</evidence>
<evidence type="ECO:0000259" key="12">
    <source>
        <dbReference type="PROSITE" id="PS50113"/>
    </source>
</evidence>
<dbReference type="GO" id="GO:0005886">
    <property type="term" value="C:plasma membrane"/>
    <property type="evidence" value="ECO:0007669"/>
    <property type="project" value="UniProtKB-SubCell"/>
</dbReference>
<dbReference type="InterPro" id="IPR043128">
    <property type="entry name" value="Rev_trsase/Diguanyl_cyclase"/>
</dbReference>
<keyword evidence="4" id="KW-1003">Cell membrane</keyword>
<evidence type="ECO:0000256" key="9">
    <source>
        <dbReference type="ARBA" id="ARBA00051114"/>
    </source>
</evidence>
<dbReference type="SUPFAM" id="SSF55073">
    <property type="entry name" value="Nucleotide cyclase"/>
    <property type="match status" value="1"/>
</dbReference>
<dbReference type="PANTHER" id="PTHR44757">
    <property type="entry name" value="DIGUANYLATE CYCLASE DGCP"/>
    <property type="match status" value="1"/>
</dbReference>
<proteinExistence type="predicted"/>
<keyword evidence="6 10" id="KW-0812">Transmembrane</keyword>
<dbReference type="CDD" id="cd01949">
    <property type="entry name" value="GGDEF"/>
    <property type="match status" value="1"/>
</dbReference>
<dbReference type="Proteomes" id="UP000305881">
    <property type="component" value="Chromosome"/>
</dbReference>
<evidence type="ECO:0000256" key="3">
    <source>
        <dbReference type="ARBA" id="ARBA00012282"/>
    </source>
</evidence>
<organism evidence="16 17">
    <name type="scientific">Methylotuvimicrobium buryatense</name>
    <name type="common">Methylomicrobium buryatense</name>
    <dbReference type="NCBI Taxonomy" id="95641"/>
    <lineage>
        <taxon>Bacteria</taxon>
        <taxon>Pseudomonadati</taxon>
        <taxon>Pseudomonadota</taxon>
        <taxon>Gammaproteobacteria</taxon>
        <taxon>Methylococcales</taxon>
        <taxon>Methylococcaceae</taxon>
        <taxon>Methylotuvimicrobium</taxon>
    </lineage>
</organism>
<comment type="subcellular location">
    <subcellularLocation>
        <location evidence="2">Cell membrane</location>
        <topology evidence="2">Multi-pass membrane protein</topology>
    </subcellularLocation>
</comment>
<dbReference type="InterPro" id="IPR000160">
    <property type="entry name" value="GGDEF_dom"/>
</dbReference>
<evidence type="ECO:0000259" key="13">
    <source>
        <dbReference type="PROSITE" id="PS50839"/>
    </source>
</evidence>
<dbReference type="RefSeq" id="WP_017838710.1">
    <property type="nucleotide sequence ID" value="NZ_CP035467.1"/>
</dbReference>
<dbReference type="STRING" id="675511.GCA_000341735_00041"/>
<dbReference type="SMART" id="SM00091">
    <property type="entry name" value="PAS"/>
    <property type="match status" value="1"/>
</dbReference>
<feature type="transmembrane region" description="Helical" evidence="10">
    <location>
        <begin position="66"/>
        <end position="89"/>
    </location>
</feature>
<dbReference type="SMART" id="SM01079">
    <property type="entry name" value="CHASE"/>
    <property type="match status" value="1"/>
</dbReference>
<evidence type="ECO:0000256" key="2">
    <source>
        <dbReference type="ARBA" id="ARBA00004651"/>
    </source>
</evidence>
<dbReference type="InterPro" id="IPR006189">
    <property type="entry name" value="CHASE_dom"/>
</dbReference>
<dbReference type="EC" id="3.1.4.52" evidence="3"/>
<dbReference type="InterPro" id="IPR042240">
    <property type="entry name" value="CHASE_sf"/>
</dbReference>
<evidence type="ECO:0000256" key="10">
    <source>
        <dbReference type="SAM" id="Phobius"/>
    </source>
</evidence>
<dbReference type="GO" id="GO:0071732">
    <property type="term" value="P:cellular response to nitric oxide"/>
    <property type="evidence" value="ECO:0007669"/>
    <property type="project" value="UniProtKB-ARBA"/>
</dbReference>
<comment type="catalytic activity">
    <reaction evidence="9">
        <text>3',3'-c-di-GMP + H2O = 5'-phosphoguanylyl(3'-&gt;5')guanosine + H(+)</text>
        <dbReference type="Rhea" id="RHEA:24902"/>
        <dbReference type="ChEBI" id="CHEBI:15377"/>
        <dbReference type="ChEBI" id="CHEBI:15378"/>
        <dbReference type="ChEBI" id="CHEBI:58754"/>
        <dbReference type="ChEBI" id="CHEBI:58805"/>
        <dbReference type="EC" id="3.1.4.52"/>
    </reaction>
    <physiologicalReaction direction="left-to-right" evidence="9">
        <dbReference type="Rhea" id="RHEA:24903"/>
    </physiologicalReaction>
</comment>
<accession>A0A4P9UPQ5</accession>
<dbReference type="NCBIfam" id="TIGR00254">
    <property type="entry name" value="GGDEF"/>
    <property type="match status" value="1"/>
</dbReference>
<dbReference type="SMART" id="SM00267">
    <property type="entry name" value="GGDEF"/>
    <property type="match status" value="1"/>
</dbReference>
<dbReference type="PROSITE" id="PS50839">
    <property type="entry name" value="CHASE"/>
    <property type="match status" value="1"/>
</dbReference>
<evidence type="ECO:0000256" key="6">
    <source>
        <dbReference type="ARBA" id="ARBA00022692"/>
    </source>
</evidence>
<feature type="transmembrane region" description="Helical" evidence="10">
    <location>
        <begin position="508"/>
        <end position="529"/>
    </location>
</feature>
<dbReference type="GO" id="GO:0007165">
    <property type="term" value="P:signal transduction"/>
    <property type="evidence" value="ECO:0007669"/>
    <property type="project" value="UniProtKB-ARBA"/>
</dbReference>
<dbReference type="GO" id="GO:0071111">
    <property type="term" value="F:cyclic-guanylate-specific phosphodiesterase activity"/>
    <property type="evidence" value="ECO:0007669"/>
    <property type="project" value="UniProtKB-EC"/>
</dbReference>
<dbReference type="SMART" id="SM00086">
    <property type="entry name" value="PAC"/>
    <property type="match status" value="1"/>
</dbReference>
<dbReference type="Gene3D" id="3.30.450.20">
    <property type="entry name" value="PAS domain"/>
    <property type="match status" value="1"/>
</dbReference>
<dbReference type="PROSITE" id="PS50112">
    <property type="entry name" value="PAS"/>
    <property type="match status" value="1"/>
</dbReference>
<sequence length="1117" mass="125429">MNLFQRVDSSHIVSGESFFNGKNFVLNAVAALSYIAGGCLGTLLAIPPSGVSPVWPASGIALALILVYRVRVLAGVFFGALFVQVYAFLDHSSAEMILGSMVIGSVVSVACCVQALVGATLIERWVGIGDPLTEDRSILRFMLLGGPLACLVAATVGVTALWARGVITGDDIWLSWGTWWIGDTIGVLIFTPFVLTLIGEPRSSWRVRRNYVAYPLGLLFLLVVSVFQYANRQESQKIKSFFDRQAMLFHHAFSVLIQDHIGTNEILKGLFDSAGPISKESFKIFTVPLLDKHPGLVALEWMAHVPATERERFENSQNEGFAIREPEESGQMVSAGPRASYLPVTFLEPLDGNEKALGYDILVNPIALSAVESARDRGATAVTGKLKLVQDGHADKSGIVIYSPVYERFQPVDTVESRRLHFKGVAATVFRIDDLVSIVLSNLPDMQLLIRISDHNSMLFSNFPERPVHKVIDIPLRVAERITVGDRGWYIIYEPSGQFFHRHLSWSVWWLLLGGFSFTGLTGIGLLMLSGRTLRMEEEVKKRTLELKRSNASLAESESQLRLAATTFETHEGILITDSAGNILRVNHAFSEITGFSSDEVIGRNPRILQSDRHDNDFYDELWRYLLTVGKFEGEIWNRRKNGENVPTWQTITAVKNEQGDTTHFVAIFYDITEKKKAENEIHDLAFYDPLTALANRRLLVNQLSNELAVSKRQGTFGSIIFLDLDRFKVLNDSLGHHVGDELLIQVANRLKDSLREEDIPSRLGGDEFVILIHANKRSLEAASDEALHVAEKIRRALNRTYFFDDFEHHCSPSIGIALFPDSGQTANQILQQADKAMYQSKAKGRNTISFFHQSIQEAADARMFLEKELRSAIENQDFVLYYQPQTDRLGRLSGSEALIRWEHKEKGLISPDQFIPVAEEAGLIVPLGIWVFRESCMQMRKWLDNGLDIQHISINVSSKQFRQQDFVDQIAEAISQYEVPASRFVIELTEGVVIDNIDDTVKKMRALKQLGVKISIDDFGTGYSSLTYLKQLPLDELKIDKSFVRDITTDFNDAVIIETIINMAHNLGIDVIAEGVETEAQRDFLYNKGCRVFQGYYFSRPMTSADFEVWVRKGER</sequence>
<feature type="domain" description="CHASE" evidence="13">
    <location>
        <begin position="273"/>
        <end position="492"/>
    </location>
</feature>
<dbReference type="CDD" id="cd00130">
    <property type="entry name" value="PAS"/>
    <property type="match status" value="1"/>
</dbReference>
<keyword evidence="8 10" id="KW-0472">Membrane</keyword>
<dbReference type="InterPro" id="IPR052155">
    <property type="entry name" value="Biofilm_reg_signaling"/>
</dbReference>
<evidence type="ECO:0000256" key="5">
    <source>
        <dbReference type="ARBA" id="ARBA00022636"/>
    </source>
</evidence>
<dbReference type="InterPro" id="IPR035919">
    <property type="entry name" value="EAL_sf"/>
</dbReference>
<evidence type="ECO:0000259" key="15">
    <source>
        <dbReference type="PROSITE" id="PS50887"/>
    </source>
</evidence>
<dbReference type="InterPro" id="IPR001610">
    <property type="entry name" value="PAC"/>
</dbReference>
<feature type="transmembrane region" description="Helical" evidence="10">
    <location>
        <begin position="211"/>
        <end position="230"/>
    </location>
</feature>
<dbReference type="InterPro" id="IPR000014">
    <property type="entry name" value="PAS"/>
</dbReference>
<dbReference type="Pfam" id="PF03924">
    <property type="entry name" value="CHASE"/>
    <property type="match status" value="1"/>
</dbReference>
<feature type="domain" description="PAS" evidence="11">
    <location>
        <begin position="557"/>
        <end position="605"/>
    </location>
</feature>
<feature type="transmembrane region" description="Helical" evidence="10">
    <location>
        <begin position="143"/>
        <end position="167"/>
    </location>
</feature>
<dbReference type="Pfam" id="PF05231">
    <property type="entry name" value="MASE1"/>
    <property type="match status" value="1"/>
</dbReference>
<evidence type="ECO:0000256" key="8">
    <source>
        <dbReference type="ARBA" id="ARBA00023136"/>
    </source>
</evidence>
<dbReference type="InterPro" id="IPR001633">
    <property type="entry name" value="EAL_dom"/>
</dbReference>
<feature type="transmembrane region" description="Helical" evidence="10">
    <location>
        <begin position="179"/>
        <end position="199"/>
    </location>
</feature>
<evidence type="ECO:0000256" key="1">
    <source>
        <dbReference type="ARBA" id="ARBA00001946"/>
    </source>
</evidence>
<feature type="domain" description="GGDEF" evidence="15">
    <location>
        <begin position="716"/>
        <end position="854"/>
    </location>
</feature>
<protein>
    <recommendedName>
        <fullName evidence="3">cyclic-guanylate-specific phosphodiesterase</fullName>
        <ecNumber evidence="3">3.1.4.52</ecNumber>
    </recommendedName>
</protein>
<dbReference type="Gene3D" id="3.30.70.270">
    <property type="match status" value="1"/>
</dbReference>
<dbReference type="InterPro" id="IPR035965">
    <property type="entry name" value="PAS-like_dom_sf"/>
</dbReference>
<reference evidence="17" key="1">
    <citation type="journal article" date="2019" name="J. Bacteriol.">
        <title>A Mutagenic Screen Identifies a TonB-Dependent Receptor Required for the Lanthanide Metal Switch in the Type I Methanotroph 'Methylotuvimicrobium buryatense' 5GB1C.</title>
        <authorList>
            <person name="Groom J.D."/>
            <person name="Ford S.M."/>
            <person name="Pesesky M.W."/>
            <person name="Lidstrom M.E."/>
        </authorList>
    </citation>
    <scope>NUCLEOTIDE SEQUENCE [LARGE SCALE GENOMIC DNA]</scope>
    <source>
        <strain evidence="17">5GB1C</strain>
    </source>
</reference>
<evidence type="ECO:0000256" key="4">
    <source>
        <dbReference type="ARBA" id="ARBA00022475"/>
    </source>
</evidence>
<dbReference type="EMBL" id="CP035467">
    <property type="protein sequence ID" value="QCW83412.1"/>
    <property type="molecule type" value="Genomic_DNA"/>
</dbReference>
<dbReference type="Pfam" id="PF00990">
    <property type="entry name" value="GGDEF"/>
    <property type="match status" value="1"/>
</dbReference>
<dbReference type="Pfam" id="PF00563">
    <property type="entry name" value="EAL"/>
    <property type="match status" value="1"/>
</dbReference>
<feature type="transmembrane region" description="Helical" evidence="10">
    <location>
        <begin position="101"/>
        <end position="122"/>
    </location>
</feature>
<keyword evidence="5" id="KW-0973">c-di-GMP</keyword>
<dbReference type="AlphaFoldDB" id="A0A4P9UPQ5"/>
<feature type="transmembrane region" description="Helical" evidence="10">
    <location>
        <begin position="24"/>
        <end position="46"/>
    </location>
</feature>
<keyword evidence="7 10" id="KW-1133">Transmembrane helix</keyword>
<evidence type="ECO:0000313" key="16">
    <source>
        <dbReference type="EMBL" id="QCW83412.1"/>
    </source>
</evidence>
<dbReference type="Gene3D" id="3.30.450.350">
    <property type="entry name" value="CHASE domain"/>
    <property type="match status" value="1"/>
</dbReference>
<dbReference type="InterPro" id="IPR029787">
    <property type="entry name" value="Nucleotide_cyclase"/>
</dbReference>
<dbReference type="SUPFAM" id="SSF141868">
    <property type="entry name" value="EAL domain-like"/>
    <property type="match status" value="1"/>
</dbReference>
<dbReference type="CDD" id="cd01948">
    <property type="entry name" value="EAL"/>
    <property type="match status" value="1"/>
</dbReference>
<name>A0A4P9UPQ5_METBY</name>
<gene>
    <name evidence="16" type="ORF">EQU24_15045</name>
</gene>
<dbReference type="Gene3D" id="3.20.20.450">
    <property type="entry name" value="EAL domain"/>
    <property type="match status" value="1"/>
</dbReference>
<dbReference type="InterPro" id="IPR007895">
    <property type="entry name" value="MASE1"/>
</dbReference>
<dbReference type="PROSITE" id="PS50113">
    <property type="entry name" value="PAC"/>
    <property type="match status" value="1"/>
</dbReference>
<evidence type="ECO:0000259" key="11">
    <source>
        <dbReference type="PROSITE" id="PS50112"/>
    </source>
</evidence>
<dbReference type="OrthoDB" id="8553030at2"/>
<comment type="cofactor">
    <cofactor evidence="1">
        <name>Mg(2+)</name>
        <dbReference type="ChEBI" id="CHEBI:18420"/>
    </cofactor>
</comment>
<dbReference type="SMART" id="SM00052">
    <property type="entry name" value="EAL"/>
    <property type="match status" value="1"/>
</dbReference>
<feature type="domain" description="EAL" evidence="14">
    <location>
        <begin position="863"/>
        <end position="1116"/>
    </location>
</feature>
<dbReference type="Pfam" id="PF13426">
    <property type="entry name" value="PAS_9"/>
    <property type="match status" value="1"/>
</dbReference>
<dbReference type="PANTHER" id="PTHR44757:SF2">
    <property type="entry name" value="BIOFILM ARCHITECTURE MAINTENANCE PROTEIN MBAA"/>
    <property type="match status" value="1"/>
</dbReference>
<dbReference type="PROSITE" id="PS50883">
    <property type="entry name" value="EAL"/>
    <property type="match status" value="1"/>
</dbReference>
<feature type="domain" description="PAC" evidence="12">
    <location>
        <begin position="632"/>
        <end position="684"/>
    </location>
</feature>
<dbReference type="SUPFAM" id="SSF55785">
    <property type="entry name" value="PYP-like sensor domain (PAS domain)"/>
    <property type="match status" value="1"/>
</dbReference>
<dbReference type="FunFam" id="3.20.20.450:FF:000001">
    <property type="entry name" value="Cyclic di-GMP phosphodiesterase yahA"/>
    <property type="match status" value="1"/>
</dbReference>
<keyword evidence="17" id="KW-1185">Reference proteome</keyword>
<dbReference type="KEGG" id="mbur:EQU24_15045"/>
<dbReference type="PROSITE" id="PS50887">
    <property type="entry name" value="GGDEF"/>
    <property type="match status" value="1"/>
</dbReference>
<dbReference type="InterPro" id="IPR000700">
    <property type="entry name" value="PAS-assoc_C"/>
</dbReference>
<dbReference type="FunFam" id="3.30.70.270:FF:000001">
    <property type="entry name" value="Diguanylate cyclase domain protein"/>
    <property type="match status" value="1"/>
</dbReference>
<evidence type="ECO:0000259" key="14">
    <source>
        <dbReference type="PROSITE" id="PS50883"/>
    </source>
</evidence>
<evidence type="ECO:0000313" key="17">
    <source>
        <dbReference type="Proteomes" id="UP000305881"/>
    </source>
</evidence>